<evidence type="ECO:0000313" key="2">
    <source>
        <dbReference type="Proteomes" id="UP000324974"/>
    </source>
</evidence>
<protein>
    <submittedName>
        <fullName evidence="1">Four helix bundle protein</fullName>
    </submittedName>
</protein>
<dbReference type="OrthoDB" id="285993at2"/>
<dbReference type="InterPro" id="IPR036583">
    <property type="entry name" value="23S_rRNA_IVS_sf"/>
</dbReference>
<proteinExistence type="predicted"/>
<dbReference type="SUPFAM" id="SSF158446">
    <property type="entry name" value="IVS-encoded protein-like"/>
    <property type="match status" value="1"/>
</dbReference>
<name>A0A5C1A7Z1_9BACT</name>
<organism evidence="1 2">
    <name type="scientific">Limnoglobus roseus</name>
    <dbReference type="NCBI Taxonomy" id="2598579"/>
    <lineage>
        <taxon>Bacteria</taxon>
        <taxon>Pseudomonadati</taxon>
        <taxon>Planctomycetota</taxon>
        <taxon>Planctomycetia</taxon>
        <taxon>Gemmatales</taxon>
        <taxon>Gemmataceae</taxon>
        <taxon>Limnoglobus</taxon>
    </lineage>
</organism>
<dbReference type="NCBIfam" id="TIGR02436">
    <property type="entry name" value="four helix bundle protein"/>
    <property type="match status" value="1"/>
</dbReference>
<dbReference type="EMBL" id="CP042425">
    <property type="protein sequence ID" value="QEL14357.1"/>
    <property type="molecule type" value="Genomic_DNA"/>
</dbReference>
<sequence length="121" mass="13425">MQNEAPNIVPRTFQFALRIVRLCSQLIESTGVARTIGYQLVKSGIAIGAIIEEVQASPDKPDFARGLTQALKEARLTNYWLRLLVESRVLPDQLLEPLVQESTEIMKVLGAITANTYRGLS</sequence>
<dbReference type="Proteomes" id="UP000324974">
    <property type="component" value="Chromosome"/>
</dbReference>
<evidence type="ECO:0000313" key="1">
    <source>
        <dbReference type="EMBL" id="QEL14357.1"/>
    </source>
</evidence>
<dbReference type="PANTHER" id="PTHR38471">
    <property type="entry name" value="FOUR HELIX BUNDLE PROTEIN"/>
    <property type="match status" value="1"/>
</dbReference>
<dbReference type="RefSeq" id="WP_149109251.1">
    <property type="nucleotide sequence ID" value="NZ_CP042425.1"/>
</dbReference>
<accession>A0A5C1A7Z1</accession>
<dbReference type="Gene3D" id="1.20.1440.60">
    <property type="entry name" value="23S rRNA-intervening sequence"/>
    <property type="match status" value="1"/>
</dbReference>
<gene>
    <name evidence="1" type="ORF">PX52LOC_01245</name>
</gene>
<dbReference type="PIRSF" id="PIRSF035652">
    <property type="entry name" value="CHP02436"/>
    <property type="match status" value="1"/>
</dbReference>
<dbReference type="Pfam" id="PF05635">
    <property type="entry name" value="23S_rRNA_IVP"/>
    <property type="match status" value="1"/>
</dbReference>
<dbReference type="KEGG" id="lrs:PX52LOC_01245"/>
<reference evidence="2" key="1">
    <citation type="submission" date="2019-08" db="EMBL/GenBank/DDBJ databases">
        <title>Limnoglobus roseus gen. nov., sp. nov., a novel freshwater planctomycete with a giant genome from the family Gemmataceae.</title>
        <authorList>
            <person name="Kulichevskaya I.S."/>
            <person name="Naumoff D.G."/>
            <person name="Miroshnikov K."/>
            <person name="Ivanova A."/>
            <person name="Philippov D.A."/>
            <person name="Hakobyan A."/>
            <person name="Rijpstra I.C."/>
            <person name="Sinninghe Damste J.S."/>
            <person name="Liesack W."/>
            <person name="Dedysh S.N."/>
        </authorList>
    </citation>
    <scope>NUCLEOTIDE SEQUENCE [LARGE SCALE GENOMIC DNA]</scope>
    <source>
        <strain evidence="2">PX52</strain>
    </source>
</reference>
<dbReference type="PANTHER" id="PTHR38471:SF2">
    <property type="entry name" value="FOUR HELIX BUNDLE PROTEIN"/>
    <property type="match status" value="1"/>
</dbReference>
<dbReference type="InterPro" id="IPR012657">
    <property type="entry name" value="23S_rRNA-intervening_sequence"/>
</dbReference>
<dbReference type="AlphaFoldDB" id="A0A5C1A7Z1"/>
<keyword evidence="2" id="KW-1185">Reference proteome</keyword>